<sequence length="66" mass="7406">MAFRRLLSPMGSAVSLGISVIVGHICRDTALPCPASIPRSRSHSVRPKNLKLVRRFYLSSIFNHRM</sequence>
<proteinExistence type="predicted"/>
<feature type="non-terminal residue" evidence="1">
    <location>
        <position position="66"/>
    </location>
</feature>
<dbReference type="Proteomes" id="UP001384579">
    <property type="component" value="Unassembled WGS sequence"/>
</dbReference>
<evidence type="ECO:0008006" key="3">
    <source>
        <dbReference type="Google" id="ProtNLM"/>
    </source>
</evidence>
<gene>
    <name evidence="1" type="ORF">WMG39_01580</name>
</gene>
<comment type="caution">
    <text evidence="1">The sequence shown here is derived from an EMBL/GenBank/DDBJ whole genome shotgun (WGS) entry which is preliminary data.</text>
</comment>
<reference evidence="1 2" key="1">
    <citation type="journal article" date="2020" name="Harmful Algae">
        <title>Molecular and morphological characterization of a novel dihydroanatoxin-a producing Microcoleus species (cyanobacteria) from the Russian River, California, USA.</title>
        <authorList>
            <person name="Conklin K.Y."/>
            <person name="Stancheva R."/>
            <person name="Otten T.G."/>
            <person name="Fadness R."/>
            <person name="Boyer G.L."/>
            <person name="Read B."/>
            <person name="Zhang X."/>
            <person name="Sheath R.G."/>
        </authorList>
    </citation>
    <scope>NUCLEOTIDE SEQUENCE [LARGE SCALE GENOMIC DNA]</scope>
    <source>
        <strain evidence="1 2">PTRS2</strain>
    </source>
</reference>
<organism evidence="1 2">
    <name type="scientific">Microcoleus anatoxicus PTRS2</name>
    <dbReference type="NCBI Taxonomy" id="2705321"/>
    <lineage>
        <taxon>Bacteria</taxon>
        <taxon>Bacillati</taxon>
        <taxon>Cyanobacteriota</taxon>
        <taxon>Cyanophyceae</taxon>
        <taxon>Oscillatoriophycideae</taxon>
        <taxon>Oscillatoriales</taxon>
        <taxon>Microcoleaceae</taxon>
        <taxon>Microcoleus</taxon>
        <taxon>Microcoleus anatoxicus</taxon>
    </lineage>
</organism>
<dbReference type="RefSeq" id="WP_340541203.1">
    <property type="nucleotide sequence ID" value="NZ_JBBLXS010000010.1"/>
</dbReference>
<accession>A0ABU8YGP2</accession>
<keyword evidence="2" id="KW-1185">Reference proteome</keyword>
<dbReference type="EMBL" id="JBBLXS010000010">
    <property type="protein sequence ID" value="MEK0183534.1"/>
    <property type="molecule type" value="Genomic_DNA"/>
</dbReference>
<evidence type="ECO:0000313" key="1">
    <source>
        <dbReference type="EMBL" id="MEK0183534.1"/>
    </source>
</evidence>
<evidence type="ECO:0000313" key="2">
    <source>
        <dbReference type="Proteomes" id="UP001384579"/>
    </source>
</evidence>
<protein>
    <recommendedName>
        <fullName evidence="3">Secreted protein</fullName>
    </recommendedName>
</protein>
<name>A0ABU8YGP2_9CYAN</name>